<organism evidence="2 3">
    <name type="scientific">Streptomyces diastatochromogenes</name>
    <dbReference type="NCBI Taxonomy" id="42236"/>
    <lineage>
        <taxon>Bacteria</taxon>
        <taxon>Bacillati</taxon>
        <taxon>Actinomycetota</taxon>
        <taxon>Actinomycetes</taxon>
        <taxon>Kitasatosporales</taxon>
        <taxon>Streptomycetaceae</taxon>
        <taxon>Streptomyces</taxon>
    </lineage>
</organism>
<keyword evidence="1" id="KW-1133">Transmembrane helix</keyword>
<feature type="transmembrane region" description="Helical" evidence="1">
    <location>
        <begin position="114"/>
        <end position="135"/>
    </location>
</feature>
<feature type="transmembrane region" description="Helical" evidence="1">
    <location>
        <begin position="155"/>
        <end position="176"/>
    </location>
</feature>
<keyword evidence="1" id="KW-0812">Transmembrane</keyword>
<keyword evidence="3" id="KW-1185">Reference proteome</keyword>
<feature type="transmembrane region" description="Helical" evidence="1">
    <location>
        <begin position="75"/>
        <end position="93"/>
    </location>
</feature>
<gene>
    <name evidence="2" type="ORF">BEK98_14685</name>
</gene>
<reference evidence="2 3" key="1">
    <citation type="submission" date="2016-07" db="EMBL/GenBank/DDBJ databases">
        <title>Draft genome of Streptomyces diastatochromogenes.</title>
        <authorList>
            <person name="Podduturi R."/>
            <person name="Lukassen M.B."/>
            <person name="Clausen N."/>
            <person name="Nielsen J.L."/>
            <person name="Jorgensen N.O."/>
        </authorList>
    </citation>
    <scope>NUCLEOTIDE SEQUENCE [LARGE SCALE GENOMIC DNA]</scope>
    <source>
        <strain evidence="2 3">DSM 40608</strain>
    </source>
</reference>
<accession>A0A233SIC5</accession>
<feature type="transmembrane region" description="Helical" evidence="1">
    <location>
        <begin position="230"/>
        <end position="251"/>
    </location>
</feature>
<sequence length="508" mass="53303">MSTTLATAPAPRRTAALLDLARFEARDLLTQIPVLLFGLLYVLNTADNMFSGLVGKAEGMDAYPVLQNVDRETQSGALLLSLALLVCVNRAALRSRRQHTEEQHDVLAMGRARRTLAHALSVVPYAALSALLAAVQFGWAALKPGAAGHGSVAELAVAPLAVLLSGALAVLLARVAPHPVAPALFLVVLYLVVLVLNTLTSGAHAVQWLWPTVGEFSSDPIPSGLLGRPAAWHALYLAGLTALCVALAVLVAGGRTRALRAVTVLALAATAAGAVGQAPGDSARLRAAREAAYRAPEKLQSCVDRGGSAYCAFPEWRGWTGHWAAVVDRLQADAGGRAATVRLTVRQRIGEVFDLSSDSTALPARTPDQVTVGTRWGGNRVPEFAVGVASVLVAGDEDTASSLCDARVVTAMWLVLGSDPDPLTTFRHLRVDDSLSGSGVVLAPTGSLRVSAQQTEVVKRLLARPHDEIAARVKAHWTELTSSHTTTAQAAKLLGVRVPKGADDCARD</sequence>
<proteinExistence type="predicted"/>
<feature type="transmembrane region" description="Helical" evidence="1">
    <location>
        <begin position="183"/>
        <end position="210"/>
    </location>
</feature>
<feature type="transmembrane region" description="Helical" evidence="1">
    <location>
        <begin position="32"/>
        <end position="55"/>
    </location>
</feature>
<feature type="transmembrane region" description="Helical" evidence="1">
    <location>
        <begin position="258"/>
        <end position="276"/>
    </location>
</feature>
<comment type="caution">
    <text evidence="2">The sequence shown here is derived from an EMBL/GenBank/DDBJ whole genome shotgun (WGS) entry which is preliminary data.</text>
</comment>
<dbReference type="Proteomes" id="UP000215483">
    <property type="component" value="Unassembled WGS sequence"/>
</dbReference>
<evidence type="ECO:0000313" key="3">
    <source>
        <dbReference type="Proteomes" id="UP000215483"/>
    </source>
</evidence>
<dbReference type="OrthoDB" id="3665898at2"/>
<keyword evidence="1" id="KW-0472">Membrane</keyword>
<dbReference type="RefSeq" id="WP_094217009.1">
    <property type="nucleotide sequence ID" value="NZ_MCGQ01000013.1"/>
</dbReference>
<evidence type="ECO:0000256" key="1">
    <source>
        <dbReference type="SAM" id="Phobius"/>
    </source>
</evidence>
<protein>
    <submittedName>
        <fullName evidence="2">ABC transporter</fullName>
    </submittedName>
</protein>
<evidence type="ECO:0000313" key="2">
    <source>
        <dbReference type="EMBL" id="OXY95406.1"/>
    </source>
</evidence>
<dbReference type="EMBL" id="MCGQ01000013">
    <property type="protein sequence ID" value="OXY95406.1"/>
    <property type="molecule type" value="Genomic_DNA"/>
</dbReference>
<dbReference type="AlphaFoldDB" id="A0A233SIC5"/>
<name>A0A233SIC5_STRDA</name>